<dbReference type="RefSeq" id="WP_275650594.1">
    <property type="nucleotide sequence ID" value="NZ_JARFVA010000006.1"/>
</dbReference>
<organism evidence="2 3">
    <name type="scientific">Flagellimonas okinawensis</name>
    <dbReference type="NCBI Taxonomy" id="3031324"/>
    <lineage>
        <taxon>Bacteria</taxon>
        <taxon>Pseudomonadati</taxon>
        <taxon>Bacteroidota</taxon>
        <taxon>Flavobacteriia</taxon>
        <taxon>Flavobacteriales</taxon>
        <taxon>Flavobacteriaceae</taxon>
        <taxon>Flagellimonas</taxon>
    </lineage>
</organism>
<gene>
    <name evidence="2" type="ORF">PY091_15965</name>
</gene>
<proteinExistence type="predicted"/>
<dbReference type="Proteomes" id="UP001217083">
    <property type="component" value="Unassembled WGS sequence"/>
</dbReference>
<protein>
    <submittedName>
        <fullName evidence="2">Ig-like domain-containing protein</fullName>
    </submittedName>
</protein>
<dbReference type="InterPro" id="IPR013783">
    <property type="entry name" value="Ig-like_fold"/>
</dbReference>
<evidence type="ECO:0000313" key="2">
    <source>
        <dbReference type="EMBL" id="MDF0708720.1"/>
    </source>
</evidence>
<dbReference type="Gene3D" id="2.60.40.10">
    <property type="entry name" value="Immunoglobulins"/>
    <property type="match status" value="2"/>
</dbReference>
<dbReference type="PROSITE" id="PS51257">
    <property type="entry name" value="PROKAR_LIPOPROTEIN"/>
    <property type="match status" value="1"/>
</dbReference>
<keyword evidence="3" id="KW-1185">Reference proteome</keyword>
<reference evidence="2 3" key="1">
    <citation type="submission" date="2023-03" db="EMBL/GenBank/DDBJ databases">
        <title>Muricauda XX sp. nov. and Muricauda XXX sp. nov., two novel species isolated from Okinawa Trough.</title>
        <authorList>
            <person name="Cao W."/>
            <person name="Deng X."/>
        </authorList>
    </citation>
    <scope>NUCLEOTIDE SEQUENCE [LARGE SCALE GENOMIC DNA]</scope>
    <source>
        <strain evidence="2 3">81s02</strain>
    </source>
</reference>
<comment type="caution">
    <text evidence="2">The sequence shown here is derived from an EMBL/GenBank/DDBJ whole genome shotgun (WGS) entry which is preliminary data.</text>
</comment>
<dbReference type="Pfam" id="PF17957">
    <property type="entry name" value="Big_7"/>
    <property type="match status" value="2"/>
</dbReference>
<accession>A0ABT5XS43</accession>
<name>A0ABT5XS43_9FLAO</name>
<keyword evidence="1" id="KW-0732">Signal</keyword>
<evidence type="ECO:0000313" key="3">
    <source>
        <dbReference type="Proteomes" id="UP001217083"/>
    </source>
</evidence>
<feature type="chain" id="PRO_5047295195" evidence="1">
    <location>
        <begin position="37"/>
        <end position="760"/>
    </location>
</feature>
<feature type="signal peptide" evidence="1">
    <location>
        <begin position="1"/>
        <end position="36"/>
    </location>
</feature>
<dbReference type="EMBL" id="JARFVA010000006">
    <property type="protein sequence ID" value="MDF0708720.1"/>
    <property type="molecule type" value="Genomic_DNA"/>
</dbReference>
<sequence>MQLRFNQNIFVIIQTKHAFKLLLSAFFIFLSCSSDSENPVPEPEPDVVAPEVDFTIPGSTIGTTTQPLVFSNQIVVDIDATDAGGVAKVEAFLNNEKVGEDTMAPYQITIDISNYASKNNLTGKFTDYTLKITVTDTSGNETSKEEIIHIDNELPAITEVSLTNGQVIGGDTNAVTFNVSDNEGLTSVKTYINDLLLQEITEEEYEINLNTLDLTDGENILKIEAVDLANNVTTYDVSFIADNTGPEISMESVIPDNNLVDQVLSLTPDILDEFSTVSSVEILVGDESQIVFEGDVAYSWEFNPDLFPTGPTSIFIKSTDALNNESIIEYPIDIYRRLITINVPEYKLYNGMKMGIVFVSKMDGSLIDWKEFSHDSQQIILRSAEEFDFETEFMLTFYLEENPSSNAAYISTHQNLTRDNPKVLNLSTPKYLSSGQDSSYQIPITNFLSSDTVIGSGGNSPWSNTKFDTRSSSYFAGLYFNEGYLSLGTADLSNPTPFNEYYLYMNNSGIYRYLVLDNPIDPGYILDKDAFSMTNVERRYFTVANSSQTYPPSYLEIFGATTLEDDGLNNYHQIYNANENDFISNPGLFYDLNTSFASYKHVLAWDNYYTLRRGTPLDNYEVPSWNLEYLVNGNTVSLTADQSEPILGRIICADSDFQTHPTYHWSITFDSRKITDVVIPQLPEFIAQTVSEAQNNNSIIVKGVALYSYQSILDYNDYVDKVIKNDKDILDVTDWYQSLKKSYDSEIWYGLNRDFPFNNY</sequence>
<evidence type="ECO:0000256" key="1">
    <source>
        <dbReference type="SAM" id="SignalP"/>
    </source>
</evidence>